<evidence type="ECO:0000256" key="4">
    <source>
        <dbReference type="ARBA" id="ARBA00022989"/>
    </source>
</evidence>
<protein>
    <submittedName>
        <fullName evidence="8">FtsX-like permease family protein</fullName>
    </submittedName>
</protein>
<feature type="transmembrane region" description="Helical" evidence="6">
    <location>
        <begin position="283"/>
        <end position="305"/>
    </location>
</feature>
<gene>
    <name evidence="8" type="ORF">G3M99_14505</name>
</gene>
<evidence type="ECO:0000256" key="6">
    <source>
        <dbReference type="PIRNR" id="PIRNR018968"/>
    </source>
</evidence>
<reference evidence="8 9" key="1">
    <citation type="submission" date="2020-02" db="EMBL/GenBank/DDBJ databases">
        <title>Genome assembly of a novel Clostridium senegalense strain.</title>
        <authorList>
            <person name="Gupta T.B."/>
            <person name="Jauregui R."/>
            <person name="Maclean P."/>
            <person name="Nawarathana A."/>
            <person name="Brightwell G."/>
        </authorList>
    </citation>
    <scope>NUCLEOTIDE SEQUENCE [LARGE SCALE GENOMIC DNA]</scope>
    <source>
        <strain evidence="8 9">AGRFS4</strain>
    </source>
</reference>
<dbReference type="PIRSF" id="PIRSF018968">
    <property type="entry name" value="ABC_permease_BceB"/>
    <property type="match status" value="1"/>
</dbReference>
<dbReference type="AlphaFoldDB" id="A0A6M0H6X1"/>
<feature type="transmembrane region" description="Helical" evidence="6">
    <location>
        <begin position="153"/>
        <end position="176"/>
    </location>
</feature>
<organism evidence="8 9">
    <name type="scientific">Clostridium senegalense</name>
    <dbReference type="NCBI Taxonomy" id="1465809"/>
    <lineage>
        <taxon>Bacteria</taxon>
        <taxon>Bacillati</taxon>
        <taxon>Bacillota</taxon>
        <taxon>Clostridia</taxon>
        <taxon>Eubacteriales</taxon>
        <taxon>Clostridiaceae</taxon>
        <taxon>Clostridium</taxon>
    </lineage>
</organism>
<keyword evidence="2 6" id="KW-1003">Cell membrane</keyword>
<evidence type="ECO:0000313" key="9">
    <source>
        <dbReference type="Proteomes" id="UP000481872"/>
    </source>
</evidence>
<sequence>MIFNIAKNNVKMNLKNYIVYLVSIIVSVSIFFIFKSLEFNEVINSMLEGSVKLSTGFKMSSYIILFFSAMFIWYSNNFFLKKRKKEIGLYSLLGIENESIGKMLFLETFFIGIIALIIGILLGAIFAKFATVILIKMIGLSIPIGKVITSKGIINTIIAFIIIFILVSIISGRTIYKFELIDLFKAESKREVEPKASMIKAVLSIILILFGYFNYLNLINSSNEELSLILILVSITTGTFMLFSSLLVFLIKARKRNKTSYFKGLNMIVTSKLLFRIKGNSRALALIAILSATTITAMGVSISYYDKFIGKFNDMYPYSYITSIDSKSLDRDITKFIQEENNTKFLGSTKAEYVEVEGEVDLQQLNFNVISESDFDKINNLREKKYENIDLKPGECLYFYEFGDSASNKEEPEEINITNDNTNFENYTIKKYYKNNLINEHMSFETIILNDTDYNKVKKIGELQKLNIYQLSDNKNIEMLDKKIDDAINEEVLKNKDDRSDIFIYSSYYKNFKEQSTSISGMLFIGIFVGGVFLVAMGSIIFFKQISEATEESGRYKSLRKIGVSEKSIKSTIYKEVAYVFIMPLIVGILHSAVAISYIAKAFNQNTALIEFQVLIPYIVIYMIYYIITSNNYYKIISETE</sequence>
<keyword evidence="4 6" id="KW-1133">Transmembrane helix</keyword>
<dbReference type="PANTHER" id="PTHR46795">
    <property type="entry name" value="ABC TRANSPORTER PERMEASE-RELATED-RELATED"/>
    <property type="match status" value="1"/>
</dbReference>
<proteinExistence type="inferred from homology"/>
<dbReference type="GO" id="GO:0005886">
    <property type="term" value="C:plasma membrane"/>
    <property type="evidence" value="ECO:0007669"/>
    <property type="project" value="UniProtKB-SubCell"/>
</dbReference>
<keyword evidence="9" id="KW-1185">Reference proteome</keyword>
<keyword evidence="3 6" id="KW-0812">Transmembrane</keyword>
<dbReference type="InterPro" id="IPR052536">
    <property type="entry name" value="ABC-4_Integral_Memb_Prot"/>
</dbReference>
<feature type="transmembrane region" description="Helical" evidence="6">
    <location>
        <begin position="612"/>
        <end position="628"/>
    </location>
</feature>
<keyword evidence="5 6" id="KW-0472">Membrane</keyword>
<evidence type="ECO:0000256" key="3">
    <source>
        <dbReference type="ARBA" id="ARBA00022692"/>
    </source>
</evidence>
<keyword evidence="6" id="KW-0813">Transport</keyword>
<comment type="caution">
    <text evidence="8">The sequence shown here is derived from an EMBL/GenBank/DDBJ whole genome shotgun (WGS) entry which is preliminary data.</text>
</comment>
<dbReference type="PANTHER" id="PTHR46795:SF3">
    <property type="entry name" value="ABC TRANSPORTER PERMEASE"/>
    <property type="match status" value="1"/>
</dbReference>
<accession>A0A6M0H6X1</accession>
<comment type="subcellular location">
    <subcellularLocation>
        <location evidence="1 6">Cell membrane</location>
        <topology evidence="1 6">Multi-pass membrane protein</topology>
    </subcellularLocation>
</comment>
<evidence type="ECO:0000313" key="8">
    <source>
        <dbReference type="EMBL" id="NEU06044.1"/>
    </source>
</evidence>
<dbReference type="InterPro" id="IPR027022">
    <property type="entry name" value="ABC_permease_BceB-typ"/>
</dbReference>
<feature type="domain" description="ABC3 transporter permease C-terminal" evidence="7">
    <location>
        <begin position="60"/>
        <end position="179"/>
    </location>
</feature>
<feature type="transmembrane region" description="Helical" evidence="6">
    <location>
        <begin position="17"/>
        <end position="37"/>
    </location>
</feature>
<dbReference type="InterPro" id="IPR003838">
    <property type="entry name" value="ABC3_permease_C"/>
</dbReference>
<feature type="transmembrane region" description="Helical" evidence="6">
    <location>
        <begin position="577"/>
        <end position="600"/>
    </location>
</feature>
<dbReference type="RefSeq" id="WP_199870605.1">
    <property type="nucleotide sequence ID" value="NZ_JAAGPU010000031.1"/>
</dbReference>
<feature type="transmembrane region" description="Helical" evidence="6">
    <location>
        <begin position="197"/>
        <end position="216"/>
    </location>
</feature>
<feature type="transmembrane region" description="Helical" evidence="6">
    <location>
        <begin position="57"/>
        <end position="75"/>
    </location>
</feature>
<name>A0A6M0H6X1_9CLOT</name>
<evidence type="ECO:0000259" key="7">
    <source>
        <dbReference type="Pfam" id="PF02687"/>
    </source>
</evidence>
<comment type="similarity">
    <text evidence="6">Belongs to the ABC-4 integral membrane protein family.</text>
</comment>
<dbReference type="Pfam" id="PF02687">
    <property type="entry name" value="FtsX"/>
    <property type="match status" value="1"/>
</dbReference>
<evidence type="ECO:0000256" key="5">
    <source>
        <dbReference type="ARBA" id="ARBA00023136"/>
    </source>
</evidence>
<feature type="transmembrane region" description="Helical" evidence="6">
    <location>
        <begin position="228"/>
        <end position="251"/>
    </location>
</feature>
<feature type="transmembrane region" description="Helical" evidence="6">
    <location>
        <begin position="521"/>
        <end position="543"/>
    </location>
</feature>
<dbReference type="GO" id="GO:0055085">
    <property type="term" value="P:transmembrane transport"/>
    <property type="evidence" value="ECO:0007669"/>
    <property type="project" value="UniProtKB-UniRule"/>
</dbReference>
<dbReference type="EMBL" id="JAAGPU010000031">
    <property type="protein sequence ID" value="NEU06044.1"/>
    <property type="molecule type" value="Genomic_DNA"/>
</dbReference>
<feature type="transmembrane region" description="Helical" evidence="6">
    <location>
        <begin position="109"/>
        <end position="133"/>
    </location>
</feature>
<evidence type="ECO:0000256" key="1">
    <source>
        <dbReference type="ARBA" id="ARBA00004651"/>
    </source>
</evidence>
<evidence type="ECO:0000256" key="2">
    <source>
        <dbReference type="ARBA" id="ARBA00022475"/>
    </source>
</evidence>
<dbReference type="Proteomes" id="UP000481872">
    <property type="component" value="Unassembled WGS sequence"/>
</dbReference>